<dbReference type="eggNOG" id="COG4461">
    <property type="taxonomic scope" value="Bacteria"/>
</dbReference>
<dbReference type="HOGENOM" id="CLU_124843_0_0_5"/>
<proteinExistence type="predicted"/>
<name>B8IA47_METNO</name>
<organism evidence="2 3">
    <name type="scientific">Methylobacterium nodulans (strain LMG 21967 / CNCM I-2342 / ORS 2060)</name>
    <dbReference type="NCBI Taxonomy" id="460265"/>
    <lineage>
        <taxon>Bacteria</taxon>
        <taxon>Pseudomonadati</taxon>
        <taxon>Pseudomonadota</taxon>
        <taxon>Alphaproteobacteria</taxon>
        <taxon>Hyphomicrobiales</taxon>
        <taxon>Methylobacteriaceae</taxon>
        <taxon>Methylobacterium</taxon>
    </lineage>
</organism>
<protein>
    <submittedName>
        <fullName evidence="2">Uncharacterized protein</fullName>
    </submittedName>
</protein>
<keyword evidence="1" id="KW-0732">Signal</keyword>
<dbReference type="Proteomes" id="UP000008207">
    <property type="component" value="Chromosome"/>
</dbReference>
<sequence length="133" mass="14039">MKRLVLSLAGSALMAVTLLGPAAARPPSKVGMCSASVIVRIGTRFSDKLVKPKGDGVDEGTTVQLKNGVYGVSYEYVPEVGRSRVGDKVMTCLVSVPKGCPKGDDRGKAYTTTNLRTQESWTMSDSQHMCGGA</sequence>
<dbReference type="AlphaFoldDB" id="B8IA47"/>
<evidence type="ECO:0000313" key="2">
    <source>
        <dbReference type="EMBL" id="ACL57275.1"/>
    </source>
</evidence>
<evidence type="ECO:0000256" key="1">
    <source>
        <dbReference type="SAM" id="SignalP"/>
    </source>
</evidence>
<feature type="chain" id="PRO_5002874218" evidence="1">
    <location>
        <begin position="25"/>
        <end position="133"/>
    </location>
</feature>
<dbReference type="STRING" id="460265.Mnod_2299"/>
<reference evidence="2 3" key="1">
    <citation type="submission" date="2009-01" db="EMBL/GenBank/DDBJ databases">
        <title>Complete sequence of chromosome of Methylobacterium nodulans ORS 2060.</title>
        <authorList>
            <consortium name="US DOE Joint Genome Institute"/>
            <person name="Lucas S."/>
            <person name="Copeland A."/>
            <person name="Lapidus A."/>
            <person name="Glavina del Rio T."/>
            <person name="Dalin E."/>
            <person name="Tice H."/>
            <person name="Bruce D."/>
            <person name="Goodwin L."/>
            <person name="Pitluck S."/>
            <person name="Sims D."/>
            <person name="Brettin T."/>
            <person name="Detter J.C."/>
            <person name="Han C."/>
            <person name="Larimer F."/>
            <person name="Land M."/>
            <person name="Hauser L."/>
            <person name="Kyrpides N."/>
            <person name="Ivanova N."/>
            <person name="Marx C.J."/>
            <person name="Richardson P."/>
        </authorList>
    </citation>
    <scope>NUCLEOTIDE SEQUENCE [LARGE SCALE GENOMIC DNA]</scope>
    <source>
        <strain evidence="3">LMG 21967 / CNCM I-2342 / ORS 2060</strain>
    </source>
</reference>
<evidence type="ECO:0000313" key="3">
    <source>
        <dbReference type="Proteomes" id="UP000008207"/>
    </source>
</evidence>
<gene>
    <name evidence="2" type="ordered locus">Mnod_2299</name>
</gene>
<keyword evidence="3" id="KW-1185">Reference proteome</keyword>
<accession>B8IA47</accession>
<dbReference type="EMBL" id="CP001349">
    <property type="protein sequence ID" value="ACL57275.1"/>
    <property type="molecule type" value="Genomic_DNA"/>
</dbReference>
<dbReference type="KEGG" id="mno:Mnod_2299"/>
<feature type="signal peptide" evidence="1">
    <location>
        <begin position="1"/>
        <end position="24"/>
    </location>
</feature>